<evidence type="ECO:0000313" key="1">
    <source>
        <dbReference type="EMBL" id="MBB4284821.1"/>
    </source>
</evidence>
<dbReference type="SUPFAM" id="SSF52540">
    <property type="entry name" value="P-loop containing nucleoside triphosphate hydrolases"/>
    <property type="match status" value="1"/>
</dbReference>
<organism evidence="1 2">
    <name type="scientific">Roseospira goensis</name>
    <dbReference type="NCBI Taxonomy" id="391922"/>
    <lineage>
        <taxon>Bacteria</taxon>
        <taxon>Pseudomonadati</taxon>
        <taxon>Pseudomonadota</taxon>
        <taxon>Alphaproteobacteria</taxon>
        <taxon>Rhodospirillales</taxon>
        <taxon>Rhodospirillaceae</taxon>
        <taxon>Roseospira</taxon>
    </lineage>
</organism>
<dbReference type="Pfam" id="PF13469">
    <property type="entry name" value="Sulfotransfer_3"/>
    <property type="match status" value="1"/>
</dbReference>
<dbReference type="Proteomes" id="UP000555728">
    <property type="component" value="Unassembled WGS sequence"/>
</dbReference>
<dbReference type="EMBL" id="JACIGI010000003">
    <property type="protein sequence ID" value="MBB4284821.1"/>
    <property type="molecule type" value="Genomic_DNA"/>
</dbReference>
<keyword evidence="1" id="KW-0808">Transferase</keyword>
<comment type="caution">
    <text evidence="1">The sequence shown here is derived from an EMBL/GenBank/DDBJ whole genome shotgun (WGS) entry which is preliminary data.</text>
</comment>
<dbReference type="AlphaFoldDB" id="A0A7W6WJ45"/>
<gene>
    <name evidence="1" type="ORF">GGD88_000532</name>
</gene>
<name>A0A7W6WJ45_9PROT</name>
<evidence type="ECO:0000313" key="2">
    <source>
        <dbReference type="Proteomes" id="UP000555728"/>
    </source>
</evidence>
<accession>A0A7W6WJ45</accession>
<dbReference type="RefSeq" id="WP_184431427.1">
    <property type="nucleotide sequence ID" value="NZ_JACIGI010000003.1"/>
</dbReference>
<reference evidence="1 2" key="1">
    <citation type="submission" date="2020-08" db="EMBL/GenBank/DDBJ databases">
        <title>Genome sequencing of Purple Non-Sulfur Bacteria from various extreme environments.</title>
        <authorList>
            <person name="Mayer M."/>
        </authorList>
    </citation>
    <scope>NUCLEOTIDE SEQUENCE [LARGE SCALE GENOMIC DNA]</scope>
    <source>
        <strain evidence="1 2">JA135</strain>
    </source>
</reference>
<sequence length="291" mass="32477">MPRAMHFISGLPRSGSTLLSALLRQNPRFTASMTSPMGALVSANLTLMGPGGEVGLLVEESQKPRILRGLFDAYYAETRADVVFDTNRQWCARMPLLRALFPGAKVIACVRDVSWIMDSIERLIRKQPFQPTRLFSGPGDAATVYSRVESLARADRLVGFPWAALKEAFYGEDAESLLIVEYEFLCRAPEQVLRLIYAFIGEPWFDGHDVNNVAFDAPTFDAALGIDGLHRVRPKVEYVPRRTVLPPDLFNKFQGMDFWRDLTASRANVITAHPTEPPTARAEHPDSVTPV</sequence>
<dbReference type="Gene3D" id="3.40.50.300">
    <property type="entry name" value="P-loop containing nucleotide triphosphate hydrolases"/>
    <property type="match status" value="2"/>
</dbReference>
<dbReference type="GO" id="GO:0016740">
    <property type="term" value="F:transferase activity"/>
    <property type="evidence" value="ECO:0007669"/>
    <property type="project" value="UniProtKB-KW"/>
</dbReference>
<protein>
    <submittedName>
        <fullName evidence="1">Sulfotransferase</fullName>
    </submittedName>
</protein>
<proteinExistence type="predicted"/>
<keyword evidence="2" id="KW-1185">Reference proteome</keyword>
<dbReference type="InterPro" id="IPR027417">
    <property type="entry name" value="P-loop_NTPase"/>
</dbReference>